<accession>A0A165JLN1</accession>
<dbReference type="PANTHER" id="PTHR38048:SF1">
    <property type="entry name" value="HEMERYTHRIN-LIKE DOMAIN-CONTAINING PROTEIN"/>
    <property type="match status" value="1"/>
</dbReference>
<dbReference type="PANTHER" id="PTHR38048">
    <property type="entry name" value="EXPRESSED PROTEIN"/>
    <property type="match status" value="1"/>
</dbReference>
<dbReference type="EMBL" id="KV423919">
    <property type="protein sequence ID" value="KZT62004.1"/>
    <property type="molecule type" value="Genomic_DNA"/>
</dbReference>
<keyword evidence="3" id="KW-1185">Reference proteome</keyword>
<proteinExistence type="predicted"/>
<dbReference type="InParanoid" id="A0A165JLN1"/>
<name>A0A165JLN1_9BASI</name>
<dbReference type="AlphaFoldDB" id="A0A165JLN1"/>
<evidence type="ECO:0000259" key="1">
    <source>
        <dbReference type="Pfam" id="PF01814"/>
    </source>
</evidence>
<feature type="domain" description="Hemerythrin-like" evidence="1">
    <location>
        <begin position="13"/>
        <end position="131"/>
    </location>
</feature>
<dbReference type="STRING" id="1353952.A0A165JLN1"/>
<organism evidence="2 3">
    <name type="scientific">Calocera cornea HHB12733</name>
    <dbReference type="NCBI Taxonomy" id="1353952"/>
    <lineage>
        <taxon>Eukaryota</taxon>
        <taxon>Fungi</taxon>
        <taxon>Dikarya</taxon>
        <taxon>Basidiomycota</taxon>
        <taxon>Agaricomycotina</taxon>
        <taxon>Dacrymycetes</taxon>
        <taxon>Dacrymycetales</taxon>
        <taxon>Dacrymycetaceae</taxon>
        <taxon>Calocera</taxon>
    </lineage>
</organism>
<evidence type="ECO:0000313" key="2">
    <source>
        <dbReference type="EMBL" id="KZT62004.1"/>
    </source>
</evidence>
<dbReference type="Proteomes" id="UP000076842">
    <property type="component" value="Unassembled WGS sequence"/>
</dbReference>
<dbReference type="InterPro" id="IPR053206">
    <property type="entry name" value="Dimeric_xanthone_biosynth"/>
</dbReference>
<dbReference type="OrthoDB" id="10044044at2759"/>
<dbReference type="Gene3D" id="1.20.120.520">
    <property type="entry name" value="nmb1532 protein domain like"/>
    <property type="match status" value="1"/>
</dbReference>
<evidence type="ECO:0000313" key="3">
    <source>
        <dbReference type="Proteomes" id="UP000076842"/>
    </source>
</evidence>
<gene>
    <name evidence="2" type="ORF">CALCODRAFT_305173</name>
</gene>
<dbReference type="InterPro" id="IPR012312">
    <property type="entry name" value="Hemerythrin-like"/>
</dbReference>
<sequence>MNMSDPRWSRVSDKLASFHGFLAAQLDATYELADGTFQRRGMSLQTFISEVADFKRQLETHINTEARHVYPILAQRMPAFAPGQRLSLAHGAVRRGLDGIDSIISKTTANPPSYNGAELRQCIDSFRATLYALFADELRELHPANMQRYWSLNEVIALPV</sequence>
<protein>
    <recommendedName>
        <fullName evidence="1">Hemerythrin-like domain-containing protein</fullName>
    </recommendedName>
</protein>
<reference evidence="2 3" key="1">
    <citation type="journal article" date="2016" name="Mol. Biol. Evol.">
        <title>Comparative Genomics of Early-Diverging Mushroom-Forming Fungi Provides Insights into the Origins of Lignocellulose Decay Capabilities.</title>
        <authorList>
            <person name="Nagy L.G."/>
            <person name="Riley R."/>
            <person name="Tritt A."/>
            <person name="Adam C."/>
            <person name="Daum C."/>
            <person name="Floudas D."/>
            <person name="Sun H."/>
            <person name="Yadav J.S."/>
            <person name="Pangilinan J."/>
            <person name="Larsson K.H."/>
            <person name="Matsuura K."/>
            <person name="Barry K."/>
            <person name="Labutti K."/>
            <person name="Kuo R."/>
            <person name="Ohm R.A."/>
            <person name="Bhattacharya S.S."/>
            <person name="Shirouzu T."/>
            <person name="Yoshinaga Y."/>
            <person name="Martin F.M."/>
            <person name="Grigoriev I.V."/>
            <person name="Hibbett D.S."/>
        </authorList>
    </citation>
    <scope>NUCLEOTIDE SEQUENCE [LARGE SCALE GENOMIC DNA]</scope>
    <source>
        <strain evidence="2 3">HHB12733</strain>
    </source>
</reference>
<dbReference type="Pfam" id="PF01814">
    <property type="entry name" value="Hemerythrin"/>
    <property type="match status" value="1"/>
</dbReference>